<dbReference type="AlphaFoldDB" id="A0A9P5CAX2"/>
<feature type="region of interest" description="Disordered" evidence="1">
    <location>
        <begin position="89"/>
        <end position="108"/>
    </location>
</feature>
<reference evidence="2 3" key="1">
    <citation type="submission" date="2018-06" db="EMBL/GenBank/DDBJ databases">
        <title>Genome analysis of cellulolytic fungus Trichoderma lentiforme CFAM-422.</title>
        <authorList>
            <person name="Steindorff A.S."/>
            <person name="Formighieri E.F."/>
            <person name="Midorikawa G.E.O."/>
            <person name="Tamietti M.S."/>
            <person name="Ramos E.Z."/>
            <person name="Silva A.S."/>
            <person name="Bon E.P.S."/>
            <person name="Mendes T.D."/>
            <person name="Damaso M.C.T."/>
            <person name="Favaro L.C.L."/>
        </authorList>
    </citation>
    <scope>NUCLEOTIDE SEQUENCE [LARGE SCALE GENOMIC DNA]</scope>
    <source>
        <strain evidence="2 3">CFAM-422</strain>
    </source>
</reference>
<evidence type="ECO:0000313" key="2">
    <source>
        <dbReference type="EMBL" id="KAF3066681.1"/>
    </source>
</evidence>
<feature type="compositionally biased region" description="Polar residues" evidence="1">
    <location>
        <begin position="89"/>
        <end position="98"/>
    </location>
</feature>
<name>A0A9P5CAX2_9HYPO</name>
<dbReference type="EMBL" id="QLNT01000016">
    <property type="protein sequence ID" value="KAF3066681.1"/>
    <property type="molecule type" value="Genomic_DNA"/>
</dbReference>
<protein>
    <submittedName>
        <fullName evidence="2">Uncharacterized protein</fullName>
    </submittedName>
</protein>
<evidence type="ECO:0000256" key="1">
    <source>
        <dbReference type="SAM" id="MobiDB-lite"/>
    </source>
</evidence>
<evidence type="ECO:0000313" key="3">
    <source>
        <dbReference type="Proteomes" id="UP000801864"/>
    </source>
</evidence>
<feature type="compositionally biased region" description="Basic residues" evidence="1">
    <location>
        <begin position="99"/>
        <end position="108"/>
    </location>
</feature>
<comment type="caution">
    <text evidence="2">The sequence shown here is derived from an EMBL/GenBank/DDBJ whole genome shotgun (WGS) entry which is preliminary data.</text>
</comment>
<accession>A0A9P5CAX2</accession>
<gene>
    <name evidence="2" type="ORF">CFAM422_008792</name>
</gene>
<organism evidence="2 3">
    <name type="scientific">Trichoderma lentiforme</name>
    <dbReference type="NCBI Taxonomy" id="1567552"/>
    <lineage>
        <taxon>Eukaryota</taxon>
        <taxon>Fungi</taxon>
        <taxon>Dikarya</taxon>
        <taxon>Ascomycota</taxon>
        <taxon>Pezizomycotina</taxon>
        <taxon>Sordariomycetes</taxon>
        <taxon>Hypocreomycetidae</taxon>
        <taxon>Hypocreales</taxon>
        <taxon>Hypocreaceae</taxon>
        <taxon>Trichoderma</taxon>
    </lineage>
</organism>
<sequence length="108" mass="12108">MSATPSVQVRVCEAAADPCRAESNAHATQPQCSFFPHHESINRRQLLEFPFFTFSRHGSLSFFTQSVGTRTGAAPPKCGYQEKESVFQVFSRNGPQTGRKSRQSRIRD</sequence>
<dbReference type="Proteomes" id="UP000801864">
    <property type="component" value="Unassembled WGS sequence"/>
</dbReference>
<keyword evidence="3" id="KW-1185">Reference proteome</keyword>
<proteinExistence type="predicted"/>